<reference evidence="2" key="1">
    <citation type="journal article" date="2021" name="Nat. Commun.">
        <title>Genomic analyses provide insights into spinach domestication and the genetic basis of agronomic traits.</title>
        <authorList>
            <person name="Cai X."/>
            <person name="Sun X."/>
            <person name="Xu C."/>
            <person name="Sun H."/>
            <person name="Wang X."/>
            <person name="Ge C."/>
            <person name="Zhang Z."/>
            <person name="Wang Q."/>
            <person name="Fei Z."/>
            <person name="Jiao C."/>
            <person name="Wang Q."/>
        </authorList>
    </citation>
    <scope>NUCLEOTIDE SEQUENCE [LARGE SCALE GENOMIC DNA]</scope>
    <source>
        <strain evidence="2">cv. Varoflay</strain>
    </source>
</reference>
<feature type="region of interest" description="Disordered" evidence="1">
    <location>
        <begin position="173"/>
        <end position="253"/>
    </location>
</feature>
<dbReference type="PANTHER" id="PTHR47481">
    <property type="match status" value="1"/>
</dbReference>
<organism evidence="2 3">
    <name type="scientific">Spinacia oleracea</name>
    <name type="common">Spinach</name>
    <dbReference type="NCBI Taxonomy" id="3562"/>
    <lineage>
        <taxon>Eukaryota</taxon>
        <taxon>Viridiplantae</taxon>
        <taxon>Streptophyta</taxon>
        <taxon>Embryophyta</taxon>
        <taxon>Tracheophyta</taxon>
        <taxon>Spermatophyta</taxon>
        <taxon>Magnoliopsida</taxon>
        <taxon>eudicotyledons</taxon>
        <taxon>Gunneridae</taxon>
        <taxon>Pentapetalae</taxon>
        <taxon>Caryophyllales</taxon>
        <taxon>Chenopodiaceae</taxon>
        <taxon>Chenopodioideae</taxon>
        <taxon>Anserineae</taxon>
        <taxon>Spinacia</taxon>
    </lineage>
</organism>
<evidence type="ECO:0008006" key="4">
    <source>
        <dbReference type="Google" id="ProtNLM"/>
    </source>
</evidence>
<evidence type="ECO:0000313" key="2">
    <source>
        <dbReference type="Proteomes" id="UP000813463"/>
    </source>
</evidence>
<evidence type="ECO:0000313" key="3">
    <source>
        <dbReference type="RefSeq" id="XP_056695555.1"/>
    </source>
</evidence>
<accession>A0ABM3RIW2</accession>
<feature type="compositionally biased region" description="Gly residues" evidence="1">
    <location>
        <begin position="225"/>
        <end position="236"/>
    </location>
</feature>
<dbReference type="Pfam" id="PF14223">
    <property type="entry name" value="Retrotran_gag_2"/>
    <property type="match status" value="1"/>
</dbReference>
<proteinExistence type="predicted"/>
<reference evidence="3" key="2">
    <citation type="submission" date="2025-08" db="UniProtKB">
        <authorList>
            <consortium name="RefSeq"/>
        </authorList>
    </citation>
    <scope>IDENTIFICATION</scope>
    <source>
        <tissue evidence="3">Leaf</tissue>
    </source>
</reference>
<dbReference type="GeneID" id="110791525"/>
<feature type="compositionally biased region" description="Low complexity" evidence="1">
    <location>
        <begin position="187"/>
        <end position="223"/>
    </location>
</feature>
<dbReference type="RefSeq" id="XP_056695555.1">
    <property type="nucleotide sequence ID" value="XM_056839577.1"/>
</dbReference>
<gene>
    <name evidence="3" type="primary">LOC110791525</name>
</gene>
<protein>
    <recommendedName>
        <fullName evidence="4">Retrotransposon Copia-like N-terminal domain-containing protein</fullName>
    </recommendedName>
</protein>
<feature type="compositionally biased region" description="Polar residues" evidence="1">
    <location>
        <begin position="334"/>
        <end position="344"/>
    </location>
</feature>
<dbReference type="Proteomes" id="UP000813463">
    <property type="component" value="Chromosome 3"/>
</dbReference>
<feature type="region of interest" description="Disordered" evidence="1">
    <location>
        <begin position="329"/>
        <end position="354"/>
    </location>
</feature>
<evidence type="ECO:0000256" key="1">
    <source>
        <dbReference type="SAM" id="MobiDB-lite"/>
    </source>
</evidence>
<sequence length="354" mass="39194">MGNLSSLSHWIWNRDNINPWVALFKIQARVHDVLERIIPPKDDGKKAAYEKAKATDLPLWNRLDAPVLQWIYATISTVILNSILIDDDLAEHAWESVADLFHDNKHSRALFLSNEFTTTKLADFSTTNAYCNQLKSIVDQLANVGAPVNDHALVFKLLQGLNEPRNKRMVQPFVAHDPPSDERSSANNNSQGNYNNYHNYNNNSYRGNNNRKNNKSGGRNNGKAQRGGGSSGGGGSDHNAGSQNTGSGGTRSQQQWQFPWQFLPRTLPPSPYPTYNWVRPNLPSRPQQQQAGILGPMPQHSAYQATAPSPTDIEAAMYTLGITPPDPNWYMDTGATSHMTSAQGFSDGDAPTEV</sequence>
<dbReference type="PANTHER" id="PTHR47481:SF42">
    <property type="entry name" value="RHO GTPASE-ACTIVATING PROTEIN GACK-LIKE"/>
    <property type="match status" value="1"/>
</dbReference>
<keyword evidence="2" id="KW-1185">Reference proteome</keyword>
<name>A0ABM3RIW2_SPIOL</name>